<evidence type="ECO:0000313" key="2">
    <source>
        <dbReference type="Proteomes" id="UP001164746"/>
    </source>
</evidence>
<gene>
    <name evidence="1" type="ORF">MAR_025144</name>
</gene>
<keyword evidence="2" id="KW-1185">Reference proteome</keyword>
<sequence length="115" mass="13228">MEFNPDKCGVLHISNKWKNITAEYTIHGKQVIKSKTIKISDLLPQPQLNIMPKSHKTGLQDLQQANKLNVLPLYGTPTHKLTSTKLERATHSCQIRVWELLTQKQRHRNAQHMIG</sequence>
<accession>A0ABY7DST6</accession>
<dbReference type="EMBL" id="CP111014">
    <property type="protein sequence ID" value="WAR00772.1"/>
    <property type="molecule type" value="Genomic_DNA"/>
</dbReference>
<reference evidence="1" key="1">
    <citation type="submission" date="2022-11" db="EMBL/GenBank/DDBJ databases">
        <title>Centuries of genome instability and evolution in soft-shell clam transmissible cancer (bioRxiv).</title>
        <authorList>
            <person name="Hart S.F.M."/>
            <person name="Yonemitsu M.A."/>
            <person name="Giersch R.M."/>
            <person name="Beal B.F."/>
            <person name="Arriagada G."/>
            <person name="Davis B.W."/>
            <person name="Ostrander E.A."/>
            <person name="Goff S.P."/>
            <person name="Metzger M.J."/>
        </authorList>
    </citation>
    <scope>NUCLEOTIDE SEQUENCE</scope>
    <source>
        <strain evidence="1">MELC-2E11</strain>
        <tissue evidence="1">Siphon/mantle</tissue>
    </source>
</reference>
<evidence type="ECO:0000313" key="1">
    <source>
        <dbReference type="EMBL" id="WAR00772.1"/>
    </source>
</evidence>
<proteinExistence type="predicted"/>
<organism evidence="1 2">
    <name type="scientific">Mya arenaria</name>
    <name type="common">Soft-shell clam</name>
    <dbReference type="NCBI Taxonomy" id="6604"/>
    <lineage>
        <taxon>Eukaryota</taxon>
        <taxon>Metazoa</taxon>
        <taxon>Spiralia</taxon>
        <taxon>Lophotrochozoa</taxon>
        <taxon>Mollusca</taxon>
        <taxon>Bivalvia</taxon>
        <taxon>Autobranchia</taxon>
        <taxon>Heteroconchia</taxon>
        <taxon>Euheterodonta</taxon>
        <taxon>Imparidentia</taxon>
        <taxon>Neoheterodontei</taxon>
        <taxon>Myida</taxon>
        <taxon>Myoidea</taxon>
        <taxon>Myidae</taxon>
        <taxon>Mya</taxon>
    </lineage>
</organism>
<protein>
    <submittedName>
        <fullName evidence="1">Uncharacterized protein</fullName>
    </submittedName>
</protein>
<name>A0ABY7DST6_MYAAR</name>
<dbReference type="Proteomes" id="UP001164746">
    <property type="component" value="Chromosome 3"/>
</dbReference>